<proteinExistence type="inferred from homology"/>
<evidence type="ECO:0000313" key="3">
    <source>
        <dbReference type="Proteomes" id="UP001303647"/>
    </source>
</evidence>
<reference evidence="2" key="2">
    <citation type="submission" date="2023-05" db="EMBL/GenBank/DDBJ databases">
        <authorList>
            <consortium name="Lawrence Berkeley National Laboratory"/>
            <person name="Steindorff A."/>
            <person name="Hensen N."/>
            <person name="Bonometti L."/>
            <person name="Westerberg I."/>
            <person name="Brannstrom I.O."/>
            <person name="Guillou S."/>
            <person name="Cros-Aarteil S."/>
            <person name="Calhoun S."/>
            <person name="Haridas S."/>
            <person name="Kuo A."/>
            <person name="Mondo S."/>
            <person name="Pangilinan J."/>
            <person name="Riley R."/>
            <person name="Labutti K."/>
            <person name="Andreopoulos B."/>
            <person name="Lipzen A."/>
            <person name="Chen C."/>
            <person name="Yanf M."/>
            <person name="Daum C."/>
            <person name="Ng V."/>
            <person name="Clum A."/>
            <person name="Ohm R."/>
            <person name="Martin F."/>
            <person name="Silar P."/>
            <person name="Natvig D."/>
            <person name="Lalanne C."/>
            <person name="Gautier V."/>
            <person name="Ament-Velasquez S.L."/>
            <person name="Kruys A."/>
            <person name="Hutchinson M.I."/>
            <person name="Powell A.J."/>
            <person name="Barry K."/>
            <person name="Miller A.N."/>
            <person name="Grigoriev I.V."/>
            <person name="Debuchy R."/>
            <person name="Gladieux P."/>
            <person name="Thoren M.H."/>
            <person name="Johannesson H."/>
        </authorList>
    </citation>
    <scope>NUCLEOTIDE SEQUENCE</scope>
    <source>
        <strain evidence="2">CBS 359.72</strain>
    </source>
</reference>
<protein>
    <submittedName>
        <fullName evidence="2">Tubby C-terminal-like domain-containing protein</fullName>
    </submittedName>
</protein>
<dbReference type="EMBL" id="MU857626">
    <property type="protein sequence ID" value="KAK4249262.1"/>
    <property type="molecule type" value="Genomic_DNA"/>
</dbReference>
<name>A0AAN7CXU8_9PEZI</name>
<sequence length="203" mass="22968">MASYPPRSLVAKNSNPKTVTRQSTILRVEERFDDFNIQDANSNRKFMRVKAKKATMRGRKKVYAGEDEWLFDIIQKPFRFRPTFSVRGENKQELMKVKFRGTPLAIGRTAHATFTNAAGKPVTLTLKGTKLLGSKVEIIEEVSKAPVASIERKRFDSLKTLARSAAGQDTYNLTVQPQVDAALIVAMCVCMDEKKEQQEAQRR</sequence>
<dbReference type="InterPro" id="IPR025659">
    <property type="entry name" value="Tubby-like_C"/>
</dbReference>
<gene>
    <name evidence="2" type="ORF">C7999DRAFT_12918</name>
</gene>
<dbReference type="InterPro" id="IPR038595">
    <property type="entry name" value="LOR_sf"/>
</dbReference>
<dbReference type="SUPFAM" id="SSF54518">
    <property type="entry name" value="Tubby C-terminal domain-like"/>
    <property type="match status" value="1"/>
</dbReference>
<evidence type="ECO:0000313" key="2">
    <source>
        <dbReference type="EMBL" id="KAK4249262.1"/>
    </source>
</evidence>
<organism evidence="2 3">
    <name type="scientific">Corynascus novoguineensis</name>
    <dbReference type="NCBI Taxonomy" id="1126955"/>
    <lineage>
        <taxon>Eukaryota</taxon>
        <taxon>Fungi</taxon>
        <taxon>Dikarya</taxon>
        <taxon>Ascomycota</taxon>
        <taxon>Pezizomycotina</taxon>
        <taxon>Sordariomycetes</taxon>
        <taxon>Sordariomycetidae</taxon>
        <taxon>Sordariales</taxon>
        <taxon>Chaetomiaceae</taxon>
        <taxon>Corynascus</taxon>
    </lineage>
</organism>
<comment type="caution">
    <text evidence="2">The sequence shown here is derived from an EMBL/GenBank/DDBJ whole genome shotgun (WGS) entry which is preliminary data.</text>
</comment>
<accession>A0AAN7CXU8</accession>
<dbReference type="InterPro" id="IPR007612">
    <property type="entry name" value="LOR"/>
</dbReference>
<evidence type="ECO:0000256" key="1">
    <source>
        <dbReference type="ARBA" id="ARBA00005437"/>
    </source>
</evidence>
<comment type="similarity">
    <text evidence="1">Belongs to the LOR family.</text>
</comment>
<reference evidence="2" key="1">
    <citation type="journal article" date="2023" name="Mol. Phylogenet. Evol.">
        <title>Genome-scale phylogeny and comparative genomics of the fungal order Sordariales.</title>
        <authorList>
            <person name="Hensen N."/>
            <person name="Bonometti L."/>
            <person name="Westerberg I."/>
            <person name="Brannstrom I.O."/>
            <person name="Guillou S."/>
            <person name="Cros-Aarteil S."/>
            <person name="Calhoun S."/>
            <person name="Haridas S."/>
            <person name="Kuo A."/>
            <person name="Mondo S."/>
            <person name="Pangilinan J."/>
            <person name="Riley R."/>
            <person name="LaButti K."/>
            <person name="Andreopoulos B."/>
            <person name="Lipzen A."/>
            <person name="Chen C."/>
            <person name="Yan M."/>
            <person name="Daum C."/>
            <person name="Ng V."/>
            <person name="Clum A."/>
            <person name="Steindorff A."/>
            <person name="Ohm R.A."/>
            <person name="Martin F."/>
            <person name="Silar P."/>
            <person name="Natvig D.O."/>
            <person name="Lalanne C."/>
            <person name="Gautier V."/>
            <person name="Ament-Velasquez S.L."/>
            <person name="Kruys A."/>
            <person name="Hutchinson M.I."/>
            <person name="Powell A.J."/>
            <person name="Barry K."/>
            <person name="Miller A.N."/>
            <person name="Grigoriev I.V."/>
            <person name="Debuchy R."/>
            <person name="Gladieux P."/>
            <person name="Hiltunen Thoren M."/>
            <person name="Johannesson H."/>
        </authorList>
    </citation>
    <scope>NUCLEOTIDE SEQUENCE</scope>
    <source>
        <strain evidence="2">CBS 359.72</strain>
    </source>
</reference>
<dbReference type="AlphaFoldDB" id="A0AAN7CXU8"/>
<dbReference type="Pfam" id="PF04525">
    <property type="entry name" value="LOR"/>
    <property type="match status" value="1"/>
</dbReference>
<dbReference type="Proteomes" id="UP001303647">
    <property type="component" value="Unassembled WGS sequence"/>
</dbReference>
<keyword evidence="3" id="KW-1185">Reference proteome</keyword>
<dbReference type="Gene3D" id="2.40.160.200">
    <property type="entry name" value="LURP1-related"/>
    <property type="match status" value="1"/>
</dbReference>